<reference evidence="9" key="1">
    <citation type="journal article" date="2019" name="Int. J. Syst. Evol. Microbiol.">
        <title>The Global Catalogue of Microorganisms (GCM) 10K type strain sequencing project: providing services to taxonomists for standard genome sequencing and annotation.</title>
        <authorList>
            <consortium name="The Broad Institute Genomics Platform"/>
            <consortium name="The Broad Institute Genome Sequencing Center for Infectious Disease"/>
            <person name="Wu L."/>
            <person name="Ma J."/>
        </authorList>
    </citation>
    <scope>NUCLEOTIDE SEQUENCE [LARGE SCALE GENOMIC DNA]</scope>
    <source>
        <strain evidence="9">JCM 17085</strain>
    </source>
</reference>
<dbReference type="Gene3D" id="1.20.1600.10">
    <property type="entry name" value="Outer membrane efflux proteins (OEP)"/>
    <property type="match status" value="1"/>
</dbReference>
<keyword evidence="9" id="KW-1185">Reference proteome</keyword>
<sequence>MPKNNFIPMHFKIKKGLIFFFLMIGLQGIAQESTIQNLADDAYISKLVDTAMKNYPRMRSYQNRINIAGSNITKAKVSWLDAVTVSYIYQPGTTTIDPVNPSTSYFKGLQAGVFLNIGTLLAKPYQVRQAKQELLIARNDLDEYRITITTEIKKRYYLYIQRVAELKLQISTMHDTESALKDLKHKFEKGEETFDSYNKVQIQYSEHQQTKVQAEANVFIAKADLEELLGTKLENVK</sequence>
<evidence type="ECO:0000256" key="5">
    <source>
        <dbReference type="ARBA" id="ARBA00022692"/>
    </source>
</evidence>
<keyword evidence="5" id="KW-0812">Transmembrane</keyword>
<proteinExistence type="inferred from homology"/>
<evidence type="ECO:0000256" key="4">
    <source>
        <dbReference type="ARBA" id="ARBA00022452"/>
    </source>
</evidence>
<accession>A0ABP7WRM5</accession>
<evidence type="ECO:0000256" key="2">
    <source>
        <dbReference type="ARBA" id="ARBA00007613"/>
    </source>
</evidence>
<dbReference type="InterPro" id="IPR051906">
    <property type="entry name" value="TolC-like"/>
</dbReference>
<evidence type="ECO:0000313" key="9">
    <source>
        <dbReference type="Proteomes" id="UP001500841"/>
    </source>
</evidence>
<evidence type="ECO:0000313" key="8">
    <source>
        <dbReference type="EMBL" id="GAA4095078.1"/>
    </source>
</evidence>
<keyword evidence="3" id="KW-0813">Transport</keyword>
<comment type="subcellular location">
    <subcellularLocation>
        <location evidence="1">Cell outer membrane</location>
    </subcellularLocation>
</comment>
<keyword evidence="7" id="KW-0998">Cell outer membrane</keyword>
<keyword evidence="4" id="KW-1134">Transmembrane beta strand</keyword>
<evidence type="ECO:0000256" key="3">
    <source>
        <dbReference type="ARBA" id="ARBA00022448"/>
    </source>
</evidence>
<gene>
    <name evidence="8" type="ORF">GCM10022392_17590</name>
</gene>
<evidence type="ECO:0000256" key="7">
    <source>
        <dbReference type="ARBA" id="ARBA00023237"/>
    </source>
</evidence>
<protein>
    <recommendedName>
        <fullName evidence="10">Outer membrane efflux protein</fullName>
    </recommendedName>
</protein>
<name>A0ABP7WRM5_9SPHI</name>
<dbReference type="Pfam" id="PF02321">
    <property type="entry name" value="OEP"/>
    <property type="match status" value="1"/>
</dbReference>
<organism evidence="8 9">
    <name type="scientific">Mucilaginibacter panaciglaebae</name>
    <dbReference type="NCBI Taxonomy" id="502331"/>
    <lineage>
        <taxon>Bacteria</taxon>
        <taxon>Pseudomonadati</taxon>
        <taxon>Bacteroidota</taxon>
        <taxon>Sphingobacteriia</taxon>
        <taxon>Sphingobacteriales</taxon>
        <taxon>Sphingobacteriaceae</taxon>
        <taxon>Mucilaginibacter</taxon>
    </lineage>
</organism>
<evidence type="ECO:0008006" key="10">
    <source>
        <dbReference type="Google" id="ProtNLM"/>
    </source>
</evidence>
<dbReference type="PANTHER" id="PTHR30026">
    <property type="entry name" value="OUTER MEMBRANE PROTEIN TOLC"/>
    <property type="match status" value="1"/>
</dbReference>
<dbReference type="Proteomes" id="UP001500841">
    <property type="component" value="Unassembled WGS sequence"/>
</dbReference>
<dbReference type="PANTHER" id="PTHR30026:SF20">
    <property type="entry name" value="OUTER MEMBRANE PROTEIN TOLC"/>
    <property type="match status" value="1"/>
</dbReference>
<evidence type="ECO:0000256" key="6">
    <source>
        <dbReference type="ARBA" id="ARBA00023136"/>
    </source>
</evidence>
<dbReference type="EMBL" id="BAABCV010000005">
    <property type="protein sequence ID" value="GAA4095078.1"/>
    <property type="molecule type" value="Genomic_DNA"/>
</dbReference>
<evidence type="ECO:0000256" key="1">
    <source>
        <dbReference type="ARBA" id="ARBA00004442"/>
    </source>
</evidence>
<dbReference type="InterPro" id="IPR003423">
    <property type="entry name" value="OMP_efflux"/>
</dbReference>
<dbReference type="SUPFAM" id="SSF56954">
    <property type="entry name" value="Outer membrane efflux proteins (OEP)"/>
    <property type="match status" value="1"/>
</dbReference>
<comment type="similarity">
    <text evidence="2">Belongs to the outer membrane factor (OMF) (TC 1.B.17) family.</text>
</comment>
<keyword evidence="6" id="KW-0472">Membrane</keyword>
<comment type="caution">
    <text evidence="8">The sequence shown here is derived from an EMBL/GenBank/DDBJ whole genome shotgun (WGS) entry which is preliminary data.</text>
</comment>